<organism evidence="10 11">
    <name type="scientific">Candidatus Desulfatibia profunda</name>
    <dbReference type="NCBI Taxonomy" id="2841695"/>
    <lineage>
        <taxon>Bacteria</taxon>
        <taxon>Pseudomonadati</taxon>
        <taxon>Thermodesulfobacteriota</taxon>
        <taxon>Desulfobacteria</taxon>
        <taxon>Desulfobacterales</taxon>
        <taxon>Desulfobacterales incertae sedis</taxon>
        <taxon>Candidatus Desulfatibia</taxon>
    </lineage>
</organism>
<dbReference type="GO" id="GO:0051607">
    <property type="term" value="P:defense response to virus"/>
    <property type="evidence" value="ECO:0007669"/>
    <property type="project" value="UniProtKB-KW"/>
</dbReference>
<gene>
    <name evidence="10" type="ORF">H8E23_00820</name>
</gene>
<accession>A0A8J6NJV1</accession>
<keyword evidence="3 8" id="KW-0812">Transmembrane</keyword>
<dbReference type="InterPro" id="IPR043760">
    <property type="entry name" value="PycTM_dom"/>
</dbReference>
<name>A0A8J6NJV1_9BACT</name>
<keyword evidence="5 8" id="KW-1133">Transmembrane helix</keyword>
<evidence type="ECO:0000313" key="10">
    <source>
        <dbReference type="EMBL" id="MBC8359925.1"/>
    </source>
</evidence>
<comment type="caution">
    <text evidence="10">The sequence shown here is derived from an EMBL/GenBank/DDBJ whole genome shotgun (WGS) entry which is preliminary data.</text>
</comment>
<keyword evidence="7 8" id="KW-0472">Membrane</keyword>
<evidence type="ECO:0000313" key="11">
    <source>
        <dbReference type="Proteomes" id="UP000603434"/>
    </source>
</evidence>
<evidence type="ECO:0000256" key="3">
    <source>
        <dbReference type="ARBA" id="ARBA00022692"/>
    </source>
</evidence>
<evidence type="ECO:0000256" key="7">
    <source>
        <dbReference type="ARBA" id="ARBA00023136"/>
    </source>
</evidence>
<evidence type="ECO:0000256" key="4">
    <source>
        <dbReference type="ARBA" id="ARBA00022741"/>
    </source>
</evidence>
<keyword evidence="6" id="KW-0051">Antiviral defense</keyword>
<dbReference type="Proteomes" id="UP000603434">
    <property type="component" value="Unassembled WGS sequence"/>
</dbReference>
<evidence type="ECO:0000256" key="5">
    <source>
        <dbReference type="ARBA" id="ARBA00022989"/>
    </source>
</evidence>
<feature type="domain" description="Pycsar effector protein" evidence="9">
    <location>
        <begin position="6"/>
        <end position="50"/>
    </location>
</feature>
<evidence type="ECO:0000256" key="6">
    <source>
        <dbReference type="ARBA" id="ARBA00023118"/>
    </source>
</evidence>
<dbReference type="GO" id="GO:0000166">
    <property type="term" value="F:nucleotide binding"/>
    <property type="evidence" value="ECO:0007669"/>
    <property type="project" value="UniProtKB-KW"/>
</dbReference>
<sequence length="51" mass="5892">MNDPSRTYQAMVRELYTLGMFLATKKYRFVRLAYMSFIVGLLISGLVLLLS</sequence>
<comment type="subcellular location">
    <subcellularLocation>
        <location evidence="1">Cell membrane</location>
    </subcellularLocation>
</comment>
<evidence type="ECO:0000256" key="2">
    <source>
        <dbReference type="ARBA" id="ARBA00022475"/>
    </source>
</evidence>
<reference evidence="10 11" key="1">
    <citation type="submission" date="2020-08" db="EMBL/GenBank/DDBJ databases">
        <title>Bridging the membrane lipid divide: bacteria of the FCB group superphylum have the potential to synthesize archaeal ether lipids.</title>
        <authorList>
            <person name="Villanueva L."/>
            <person name="Von Meijenfeldt F.A.B."/>
            <person name="Westbye A.B."/>
            <person name="Yadav S."/>
            <person name="Hopmans E.C."/>
            <person name="Dutilh B.E."/>
            <person name="Sinninghe Damste J.S."/>
        </authorList>
    </citation>
    <scope>NUCLEOTIDE SEQUENCE [LARGE SCALE GENOMIC DNA]</scope>
    <source>
        <strain evidence="10">NIOZ-UU30</strain>
    </source>
</reference>
<dbReference type="EMBL" id="JACNJH010000041">
    <property type="protein sequence ID" value="MBC8359925.1"/>
    <property type="molecule type" value="Genomic_DNA"/>
</dbReference>
<proteinExistence type="predicted"/>
<protein>
    <recommendedName>
        <fullName evidence="9">Pycsar effector protein domain-containing protein</fullName>
    </recommendedName>
</protein>
<feature type="transmembrane region" description="Helical" evidence="8">
    <location>
        <begin position="29"/>
        <end position="50"/>
    </location>
</feature>
<dbReference type="Pfam" id="PF18967">
    <property type="entry name" value="PycTM"/>
    <property type="match status" value="1"/>
</dbReference>
<evidence type="ECO:0000256" key="8">
    <source>
        <dbReference type="SAM" id="Phobius"/>
    </source>
</evidence>
<dbReference type="GO" id="GO:0005886">
    <property type="term" value="C:plasma membrane"/>
    <property type="evidence" value="ECO:0007669"/>
    <property type="project" value="UniProtKB-SubCell"/>
</dbReference>
<keyword evidence="4" id="KW-0547">Nucleotide-binding</keyword>
<evidence type="ECO:0000256" key="1">
    <source>
        <dbReference type="ARBA" id="ARBA00004236"/>
    </source>
</evidence>
<keyword evidence="2" id="KW-1003">Cell membrane</keyword>
<evidence type="ECO:0000259" key="9">
    <source>
        <dbReference type="Pfam" id="PF18967"/>
    </source>
</evidence>
<dbReference type="AlphaFoldDB" id="A0A8J6NJV1"/>